<feature type="domain" description="DUF4833" evidence="2">
    <location>
        <begin position="49"/>
        <end position="187"/>
    </location>
</feature>
<proteinExistence type="predicted"/>
<sequence>MKRVKVIGRLVLVLMLLGTFSSVIAQTVDRSDPSPLKFPTPKGIKNQLFYLQRDPNTNTIICELNLDDKGQVNRKEPILVYWLRFGEKGEKKDLNYIQRKFAYGIQAKEIAKNQFELRFVSHKKIPMYLMESNEDHKFHVYVTVNNKKIELDKIFLRIEGGSFWLPNVKYVELTGTNTANNTRVVERIKV</sequence>
<dbReference type="RefSeq" id="WP_069380922.1">
    <property type="nucleotide sequence ID" value="NZ_CP017141.1"/>
</dbReference>
<dbReference type="AlphaFoldDB" id="A0A1D7QKX0"/>
<evidence type="ECO:0000259" key="2">
    <source>
        <dbReference type="Pfam" id="PF16117"/>
    </source>
</evidence>
<evidence type="ECO:0000256" key="1">
    <source>
        <dbReference type="SAM" id="SignalP"/>
    </source>
</evidence>
<organism evidence="3 4">
    <name type="scientific">Pedobacter steynii</name>
    <dbReference type="NCBI Taxonomy" id="430522"/>
    <lineage>
        <taxon>Bacteria</taxon>
        <taxon>Pseudomonadati</taxon>
        <taxon>Bacteroidota</taxon>
        <taxon>Sphingobacteriia</taxon>
        <taxon>Sphingobacteriales</taxon>
        <taxon>Sphingobacteriaceae</taxon>
        <taxon>Pedobacter</taxon>
    </lineage>
</organism>
<evidence type="ECO:0000313" key="3">
    <source>
        <dbReference type="EMBL" id="AOM79259.1"/>
    </source>
</evidence>
<evidence type="ECO:0000313" key="4">
    <source>
        <dbReference type="Proteomes" id="UP000094313"/>
    </source>
</evidence>
<dbReference type="InterPro" id="IPR032269">
    <property type="entry name" value="DUF4833"/>
</dbReference>
<dbReference type="Pfam" id="PF16117">
    <property type="entry name" value="DUF4833"/>
    <property type="match status" value="1"/>
</dbReference>
<accession>A0A1D7QKX0</accession>
<dbReference type="KEGG" id="psty:BFS30_20060"/>
<keyword evidence="4" id="KW-1185">Reference proteome</keyword>
<feature type="chain" id="PRO_5009098875" evidence="1">
    <location>
        <begin position="26"/>
        <end position="190"/>
    </location>
</feature>
<name>A0A1D7QKX0_9SPHI</name>
<gene>
    <name evidence="3" type="ORF">BFS30_20060</name>
</gene>
<keyword evidence="1" id="KW-0732">Signal</keyword>
<protein>
    <submittedName>
        <fullName evidence="3">DUF4833 domain-containing protein</fullName>
    </submittedName>
</protein>
<reference evidence="3 4" key="1">
    <citation type="submission" date="2016-08" db="EMBL/GenBank/DDBJ databases">
        <authorList>
            <person name="Seilhamer J.J."/>
        </authorList>
    </citation>
    <scope>NUCLEOTIDE SEQUENCE [LARGE SCALE GENOMIC DNA]</scope>
    <source>
        <strain evidence="3 4">DX4</strain>
    </source>
</reference>
<dbReference type="Proteomes" id="UP000094313">
    <property type="component" value="Chromosome"/>
</dbReference>
<dbReference type="OrthoDB" id="9785831at2"/>
<dbReference type="EMBL" id="CP017141">
    <property type="protein sequence ID" value="AOM79259.1"/>
    <property type="molecule type" value="Genomic_DNA"/>
</dbReference>
<feature type="signal peptide" evidence="1">
    <location>
        <begin position="1"/>
        <end position="25"/>
    </location>
</feature>